<comment type="subcellular location">
    <subcellularLocation>
        <location evidence="2">Cytoplasm</location>
    </subcellularLocation>
</comment>
<dbReference type="PROSITE" id="PS50059">
    <property type="entry name" value="FKBP_PPIASE"/>
    <property type="match status" value="1"/>
</dbReference>
<proteinExistence type="inferred from homology"/>
<dbReference type="InterPro" id="IPR048261">
    <property type="entry name" value="SlpA/SlyD-like_ins_sf"/>
</dbReference>
<evidence type="ECO:0000256" key="7">
    <source>
        <dbReference type="ARBA" id="ARBA00023235"/>
    </source>
</evidence>
<evidence type="ECO:0000256" key="3">
    <source>
        <dbReference type="ARBA" id="ARBA00006577"/>
    </source>
</evidence>
<evidence type="ECO:0000256" key="6">
    <source>
        <dbReference type="ARBA" id="ARBA00023186"/>
    </source>
</evidence>
<keyword evidence="6" id="KW-0143">Chaperone</keyword>
<reference evidence="12" key="1">
    <citation type="journal article" date="2020" name="mSystems">
        <title>Genome- and Community-Level Interaction Insights into Carbon Utilization and Element Cycling Functions of Hydrothermarchaeota in Hydrothermal Sediment.</title>
        <authorList>
            <person name="Zhou Z."/>
            <person name="Liu Y."/>
            <person name="Xu W."/>
            <person name="Pan J."/>
            <person name="Luo Z.H."/>
            <person name="Li M."/>
        </authorList>
    </citation>
    <scope>NUCLEOTIDE SEQUENCE [LARGE SCALE GENOMIC DNA]</scope>
    <source>
        <strain evidence="12">SpSt-735</strain>
    </source>
</reference>
<evidence type="ECO:0000256" key="2">
    <source>
        <dbReference type="ARBA" id="ARBA00004496"/>
    </source>
</evidence>
<sequence length="248" mass="27153">MSERAIAKGDFVLLNYTISVMEETGERVIASTAHEEGAASHEEPELVIVGEGYLLSSIEEALVGMKEGESKEVVLEPSQAFGDRDPGNIVVLPARELSSRGIVPRVGEEIEIEGRRGRIIRVGGGRVTVDFNHPFAGKRVKARVTVRKIIEDDRGKLTELLCKWFRGLPRDRISVRIDGDAAEVEVPGSIFAFSNAHILLSGFLRDVERYIPSISKVKLVEEFRIERGKEEGGGKGRATSEVSGEVSA</sequence>
<evidence type="ECO:0000259" key="11">
    <source>
        <dbReference type="PROSITE" id="PS50059"/>
    </source>
</evidence>
<evidence type="ECO:0000256" key="9">
    <source>
        <dbReference type="RuleBase" id="RU003915"/>
    </source>
</evidence>
<evidence type="ECO:0000313" key="12">
    <source>
        <dbReference type="EMBL" id="HGI42789.1"/>
    </source>
</evidence>
<dbReference type="InterPro" id="IPR001179">
    <property type="entry name" value="PPIase_FKBP_dom"/>
</dbReference>
<evidence type="ECO:0000256" key="1">
    <source>
        <dbReference type="ARBA" id="ARBA00000971"/>
    </source>
</evidence>
<dbReference type="GO" id="GO:0005737">
    <property type="term" value="C:cytoplasm"/>
    <property type="evidence" value="ECO:0007669"/>
    <property type="project" value="UniProtKB-SubCell"/>
</dbReference>
<dbReference type="SUPFAM" id="SSF54534">
    <property type="entry name" value="FKBP-like"/>
    <property type="match status" value="1"/>
</dbReference>
<dbReference type="Gene3D" id="3.10.50.40">
    <property type="match status" value="1"/>
</dbReference>
<dbReference type="AlphaFoldDB" id="A0A7C4FD90"/>
<accession>A0A7C4FD90</accession>
<evidence type="ECO:0000256" key="10">
    <source>
        <dbReference type="SAM" id="MobiDB-lite"/>
    </source>
</evidence>
<evidence type="ECO:0000256" key="8">
    <source>
        <dbReference type="PROSITE-ProRule" id="PRU00277"/>
    </source>
</evidence>
<dbReference type="GO" id="GO:0042026">
    <property type="term" value="P:protein refolding"/>
    <property type="evidence" value="ECO:0007669"/>
    <property type="project" value="UniProtKB-ARBA"/>
</dbReference>
<protein>
    <recommendedName>
        <fullName evidence="9">Peptidyl-prolyl cis-trans isomerase</fullName>
        <ecNumber evidence="9">5.2.1.8</ecNumber>
    </recommendedName>
</protein>
<dbReference type="InterPro" id="IPR046357">
    <property type="entry name" value="PPIase_dom_sf"/>
</dbReference>
<evidence type="ECO:0000256" key="4">
    <source>
        <dbReference type="ARBA" id="ARBA00022490"/>
    </source>
</evidence>
<organism evidence="12">
    <name type="scientific">Thermofilum pendens</name>
    <dbReference type="NCBI Taxonomy" id="2269"/>
    <lineage>
        <taxon>Archaea</taxon>
        <taxon>Thermoproteota</taxon>
        <taxon>Thermoprotei</taxon>
        <taxon>Thermofilales</taxon>
        <taxon>Thermofilaceae</taxon>
        <taxon>Thermofilum</taxon>
    </lineage>
</organism>
<comment type="caution">
    <text evidence="12">The sequence shown here is derived from an EMBL/GenBank/DDBJ whole genome shotgun (WGS) entry which is preliminary data.</text>
</comment>
<name>A0A7C4FD90_THEPE</name>
<feature type="region of interest" description="Disordered" evidence="10">
    <location>
        <begin position="229"/>
        <end position="248"/>
    </location>
</feature>
<keyword evidence="5 8" id="KW-0697">Rotamase</keyword>
<dbReference type="PANTHER" id="PTHR47861:SF3">
    <property type="entry name" value="FKBP-TYPE PEPTIDYL-PROLYL CIS-TRANS ISOMERASE SLYD"/>
    <property type="match status" value="1"/>
</dbReference>
<dbReference type="Pfam" id="PF00254">
    <property type="entry name" value="FKBP_C"/>
    <property type="match status" value="1"/>
</dbReference>
<dbReference type="Gene3D" id="2.40.10.330">
    <property type="match status" value="1"/>
</dbReference>
<evidence type="ECO:0000256" key="5">
    <source>
        <dbReference type="ARBA" id="ARBA00023110"/>
    </source>
</evidence>
<feature type="domain" description="PPIase FKBP-type" evidence="11">
    <location>
        <begin position="9"/>
        <end position="93"/>
    </location>
</feature>
<dbReference type="PANTHER" id="PTHR47861">
    <property type="entry name" value="FKBP-TYPE PEPTIDYL-PROLYL CIS-TRANS ISOMERASE SLYD"/>
    <property type="match status" value="1"/>
</dbReference>
<dbReference type="Pfam" id="PF22199">
    <property type="entry name" value="FKBP26_IF"/>
    <property type="match status" value="1"/>
</dbReference>
<dbReference type="EMBL" id="DTFI01000006">
    <property type="protein sequence ID" value="HGI42789.1"/>
    <property type="molecule type" value="Genomic_DNA"/>
</dbReference>
<dbReference type="InterPro" id="IPR054016">
    <property type="entry name" value="FKBP26_IF"/>
</dbReference>
<keyword evidence="7 8" id="KW-0413">Isomerase</keyword>
<comment type="similarity">
    <text evidence="3 9">Belongs to the FKBP-type PPIase family.</text>
</comment>
<dbReference type="EC" id="5.2.1.8" evidence="9"/>
<comment type="catalytic activity">
    <reaction evidence="1 8 9">
        <text>[protein]-peptidylproline (omega=180) = [protein]-peptidylproline (omega=0)</text>
        <dbReference type="Rhea" id="RHEA:16237"/>
        <dbReference type="Rhea" id="RHEA-COMP:10747"/>
        <dbReference type="Rhea" id="RHEA-COMP:10748"/>
        <dbReference type="ChEBI" id="CHEBI:83833"/>
        <dbReference type="ChEBI" id="CHEBI:83834"/>
        <dbReference type="EC" id="5.2.1.8"/>
    </reaction>
</comment>
<dbReference type="GO" id="GO:0003755">
    <property type="term" value="F:peptidyl-prolyl cis-trans isomerase activity"/>
    <property type="evidence" value="ECO:0007669"/>
    <property type="project" value="UniProtKB-UniRule"/>
</dbReference>
<gene>
    <name evidence="12" type="ORF">ENV17_00140</name>
</gene>
<keyword evidence="4" id="KW-0963">Cytoplasm</keyword>
<dbReference type="Gene3D" id="3.30.70.2210">
    <property type="match status" value="1"/>
</dbReference>